<proteinExistence type="predicted"/>
<accession>A0AAV4BY03</accession>
<name>A0AAV4BY03_9GAST</name>
<dbReference type="PANTHER" id="PTHR21113">
    <property type="entry name" value="AGAP001705-PA"/>
    <property type="match status" value="1"/>
</dbReference>
<sequence>MERRKTSYVSDIQNETMTESRHSGLNLTSALTSSVLVVLLLVVGVKGHGRLLEPPSRGSMWRLGYPAPVNYNDNQLFCGGVGVQYGVNGGKCGVCGDPWNSKREHEAGGKYANGVIVRKYAVGQVINATVELTANHKGFFEFHLCPTDNPFKKVSHMCLQKFPLFISNTDSTRFDVPTSELGYKHKRITVPLRLPVDVKCRACLLQWQYTAGNSWGVSPDGRQCVGCGDQEQFYGCADIAIGHDDVVLGKPTPKHPWYFQTEEEKEQWHYGVVRFIGGSSAGVKLADSFRMVSALRLWTLWDLVLFNWIASYLATSAISL</sequence>
<feature type="domain" description="Chitin-binding type-4" evidence="2">
    <location>
        <begin position="48"/>
        <end position="239"/>
    </location>
</feature>
<dbReference type="AlphaFoldDB" id="A0AAV4BY03"/>
<evidence type="ECO:0000313" key="3">
    <source>
        <dbReference type="EMBL" id="GFO23683.1"/>
    </source>
</evidence>
<dbReference type="InterPro" id="IPR004302">
    <property type="entry name" value="Cellulose/chitin-bd_N"/>
</dbReference>
<organism evidence="3 4">
    <name type="scientific">Plakobranchus ocellatus</name>
    <dbReference type="NCBI Taxonomy" id="259542"/>
    <lineage>
        <taxon>Eukaryota</taxon>
        <taxon>Metazoa</taxon>
        <taxon>Spiralia</taxon>
        <taxon>Lophotrochozoa</taxon>
        <taxon>Mollusca</taxon>
        <taxon>Gastropoda</taxon>
        <taxon>Heterobranchia</taxon>
        <taxon>Euthyneura</taxon>
        <taxon>Panpulmonata</taxon>
        <taxon>Sacoglossa</taxon>
        <taxon>Placobranchoidea</taxon>
        <taxon>Plakobranchidae</taxon>
        <taxon>Plakobranchus</taxon>
    </lineage>
</organism>
<feature type="transmembrane region" description="Helical" evidence="1">
    <location>
        <begin position="27"/>
        <end position="45"/>
    </location>
</feature>
<keyword evidence="4" id="KW-1185">Reference proteome</keyword>
<evidence type="ECO:0000313" key="4">
    <source>
        <dbReference type="Proteomes" id="UP000735302"/>
    </source>
</evidence>
<protein>
    <recommendedName>
        <fullName evidence="2">Chitin-binding type-4 domain-containing protein</fullName>
    </recommendedName>
</protein>
<reference evidence="3 4" key="1">
    <citation type="journal article" date="2021" name="Elife">
        <title>Chloroplast acquisition without the gene transfer in kleptoplastic sea slugs, Plakobranchus ocellatus.</title>
        <authorList>
            <person name="Maeda T."/>
            <person name="Takahashi S."/>
            <person name="Yoshida T."/>
            <person name="Shimamura S."/>
            <person name="Takaki Y."/>
            <person name="Nagai Y."/>
            <person name="Toyoda A."/>
            <person name="Suzuki Y."/>
            <person name="Arimoto A."/>
            <person name="Ishii H."/>
            <person name="Satoh N."/>
            <person name="Nishiyama T."/>
            <person name="Hasebe M."/>
            <person name="Maruyama T."/>
            <person name="Minagawa J."/>
            <person name="Obokata J."/>
            <person name="Shigenobu S."/>
        </authorList>
    </citation>
    <scope>NUCLEOTIDE SEQUENCE [LARGE SCALE GENOMIC DNA]</scope>
</reference>
<dbReference type="Proteomes" id="UP000735302">
    <property type="component" value="Unassembled WGS sequence"/>
</dbReference>
<gene>
    <name evidence="3" type="ORF">PoB_005018800</name>
</gene>
<comment type="caution">
    <text evidence="3">The sequence shown here is derived from an EMBL/GenBank/DDBJ whole genome shotgun (WGS) entry which is preliminary data.</text>
</comment>
<dbReference type="EMBL" id="BLXT01005511">
    <property type="protein sequence ID" value="GFO23683.1"/>
    <property type="molecule type" value="Genomic_DNA"/>
</dbReference>
<keyword evidence="1" id="KW-1133">Transmembrane helix</keyword>
<keyword evidence="1" id="KW-0472">Membrane</keyword>
<dbReference type="PANTHER" id="PTHR21113:SF4">
    <property type="entry name" value="CHITIN-BINDING TYPE-4 DOMAIN-CONTAINING PROTEIN"/>
    <property type="match status" value="1"/>
</dbReference>
<dbReference type="Pfam" id="PF03067">
    <property type="entry name" value="LPMO_10"/>
    <property type="match status" value="1"/>
</dbReference>
<keyword evidence="1" id="KW-0812">Transmembrane</keyword>
<evidence type="ECO:0000259" key="2">
    <source>
        <dbReference type="Pfam" id="PF03067"/>
    </source>
</evidence>
<evidence type="ECO:0000256" key="1">
    <source>
        <dbReference type="SAM" id="Phobius"/>
    </source>
</evidence>